<evidence type="ECO:0000256" key="1">
    <source>
        <dbReference type="SAM" id="Phobius"/>
    </source>
</evidence>
<feature type="transmembrane region" description="Helical" evidence="1">
    <location>
        <begin position="207"/>
        <end position="227"/>
    </location>
</feature>
<evidence type="ECO:0000313" key="3">
    <source>
        <dbReference type="Proteomes" id="UP000004980"/>
    </source>
</evidence>
<proteinExistence type="predicted"/>
<dbReference type="Proteomes" id="UP000004980">
    <property type="component" value="Unassembled WGS sequence"/>
</dbReference>
<reference evidence="2 3" key="1">
    <citation type="journal article" date="2012" name="J. Bacteriol.">
        <title>Draft Genome Sequence of the Soil Bacterium Burkholderia terrae Strain BS001, Which Interacts with Fungal Surface Structures.</title>
        <authorList>
            <person name="Nazir R."/>
            <person name="Hansen M.A."/>
            <person name="Sorensen S."/>
            <person name="van Elsas J.D."/>
        </authorList>
    </citation>
    <scope>NUCLEOTIDE SEQUENCE [LARGE SCALE GENOMIC DNA]</scope>
    <source>
        <strain evidence="2 3">BS001</strain>
    </source>
</reference>
<sequence length="257" mass="27212">MKFASNRALCAAIVSSVGNEYDHALSTNGEFMSATGLTHPEDVEMREPVLDTVDRVSELCFGLFMALTFVGAVSAATAGEDAGRKMLYTALGCNLAWGLADAVMFLVRTLTNRGKRLTLAQTVKNEPDAAAGVRALRNALSKTMKTLVTDTELELIRARIVATTKLPHRPRLLLEDYIGAAGVFVIVVVSTFPVALPFVLFKDTSTALIVSRSLTLAMLFCSGIALGRHAGFGGWIAGFAMVALGVALTMAIIALGG</sequence>
<evidence type="ECO:0008006" key="4">
    <source>
        <dbReference type="Google" id="ProtNLM"/>
    </source>
</evidence>
<feature type="transmembrane region" description="Helical" evidence="1">
    <location>
        <begin position="87"/>
        <end position="107"/>
    </location>
</feature>
<comment type="caution">
    <text evidence="2">The sequence shown here is derived from an EMBL/GenBank/DDBJ whole genome shotgun (WGS) entry which is preliminary data.</text>
</comment>
<keyword evidence="3" id="KW-1185">Reference proteome</keyword>
<feature type="transmembrane region" description="Helical" evidence="1">
    <location>
        <begin position="234"/>
        <end position="255"/>
    </location>
</feature>
<feature type="transmembrane region" description="Helical" evidence="1">
    <location>
        <begin position="56"/>
        <end position="75"/>
    </location>
</feature>
<accession>A0ABP2P9H3</accession>
<evidence type="ECO:0000313" key="2">
    <source>
        <dbReference type="EMBL" id="EIM94379.1"/>
    </source>
</evidence>
<gene>
    <name evidence="2" type="ORF">WQE_44698</name>
</gene>
<protein>
    <recommendedName>
        <fullName evidence="4">VIT family protein</fullName>
    </recommendedName>
</protein>
<keyword evidence="1" id="KW-1133">Transmembrane helix</keyword>
<organism evidence="2 3">
    <name type="scientific">Paraburkholderia hospita</name>
    <dbReference type="NCBI Taxonomy" id="169430"/>
    <lineage>
        <taxon>Bacteria</taxon>
        <taxon>Pseudomonadati</taxon>
        <taxon>Pseudomonadota</taxon>
        <taxon>Betaproteobacteria</taxon>
        <taxon>Burkholderiales</taxon>
        <taxon>Burkholderiaceae</taxon>
        <taxon>Paraburkholderia</taxon>
    </lineage>
</organism>
<keyword evidence="1" id="KW-0812">Transmembrane</keyword>
<dbReference type="EMBL" id="AKAU01000280">
    <property type="protein sequence ID" value="EIM94379.1"/>
    <property type="molecule type" value="Genomic_DNA"/>
</dbReference>
<name>A0ABP2P9H3_9BURK</name>
<feature type="transmembrane region" description="Helical" evidence="1">
    <location>
        <begin position="177"/>
        <end position="201"/>
    </location>
</feature>
<keyword evidence="1" id="KW-0472">Membrane</keyword>